<feature type="region of interest" description="Disordered" evidence="1">
    <location>
        <begin position="469"/>
        <end position="492"/>
    </location>
</feature>
<evidence type="ECO:0000259" key="2">
    <source>
        <dbReference type="Pfam" id="PF17111"/>
    </source>
</evidence>
<dbReference type="Proteomes" id="UP001220324">
    <property type="component" value="Unassembled WGS sequence"/>
</dbReference>
<name>A0AAD6GJL0_9EURO</name>
<feature type="region of interest" description="Disordered" evidence="1">
    <location>
        <begin position="1"/>
        <end position="39"/>
    </location>
</feature>
<evidence type="ECO:0000313" key="4">
    <source>
        <dbReference type="Proteomes" id="UP001220324"/>
    </source>
</evidence>
<dbReference type="InterPro" id="IPR031348">
    <property type="entry name" value="PigL_N"/>
</dbReference>
<gene>
    <name evidence="3" type="ORF">N7494_000176</name>
</gene>
<feature type="domain" description="Azaphilone pigments biosynthesis cluster protein L N-terminal" evidence="2">
    <location>
        <begin position="341"/>
        <end position="404"/>
    </location>
</feature>
<reference evidence="3 4" key="1">
    <citation type="journal article" date="2023" name="IMA Fungus">
        <title>Comparative genomic study of the Penicillium genus elucidates a diverse pangenome and 15 lateral gene transfer events.</title>
        <authorList>
            <person name="Petersen C."/>
            <person name="Sorensen T."/>
            <person name="Nielsen M.R."/>
            <person name="Sondergaard T.E."/>
            <person name="Sorensen J.L."/>
            <person name="Fitzpatrick D.A."/>
            <person name="Frisvad J.C."/>
            <person name="Nielsen K.L."/>
        </authorList>
    </citation>
    <scope>NUCLEOTIDE SEQUENCE [LARGE SCALE GENOMIC DNA]</scope>
    <source>
        <strain evidence="3 4">IBT 35679</strain>
    </source>
</reference>
<comment type="caution">
    <text evidence="3">The sequence shown here is derived from an EMBL/GenBank/DDBJ whole genome shotgun (WGS) entry which is preliminary data.</text>
</comment>
<feature type="domain" description="Azaphilone pigments biosynthesis cluster protein L N-terminal" evidence="2">
    <location>
        <begin position="103"/>
        <end position="307"/>
    </location>
</feature>
<dbReference type="AlphaFoldDB" id="A0AAD6GJL0"/>
<evidence type="ECO:0000313" key="3">
    <source>
        <dbReference type="EMBL" id="KAJ5556261.1"/>
    </source>
</evidence>
<sequence>MIASGELIPFDTDTSDSENEISKLSLARNPEETKYEDGDENELQEYLIDIRHIVTSLFKFVSTLENPAGNDTSFTDYNGLLLSETGGVPRHSPNNTRVTKALPIGLASELLALATFAFECSVSLLGIVNSIFPRPKRVRDLNEEFEALIAVLGPLTDFIKAADAIDLSALGLPLLRYGNACKEFQQEILQCLSRSDNGRLSGRDWAGLKYMGGDIDSFQKLLAEYKATSIIAVTDANLRQTSVNTESPEDYKRLIQHAKYDLEAHLEAIDGKLQCVVEKSVAKPESEAVELHSMNEECLSTEEYIRISSKLSDHMKRVQLKSDEDGASHHPYTREILPEVVDESLQECKSNLALTAARLEKHLQDVANRLLSQSNTTTSSRNNEDLARLQDEWITARQCLDICNRAESRPKDNADVIEDNRFGDGSTFMISKYGDLFRAKAQAHGWRARQLGCYPSEDSFRKAIEEITTSGMSHLGGGEPHSTNSRSLDESD</sequence>
<accession>A0AAD6GJL0</accession>
<dbReference type="Pfam" id="PF17111">
    <property type="entry name" value="PigL_N"/>
    <property type="match status" value="2"/>
</dbReference>
<dbReference type="EMBL" id="JAQIZZ010000001">
    <property type="protein sequence ID" value="KAJ5556261.1"/>
    <property type="molecule type" value="Genomic_DNA"/>
</dbReference>
<proteinExistence type="predicted"/>
<protein>
    <recommendedName>
        <fullName evidence="2">Azaphilone pigments biosynthesis cluster protein L N-terminal domain-containing protein</fullName>
    </recommendedName>
</protein>
<evidence type="ECO:0000256" key="1">
    <source>
        <dbReference type="SAM" id="MobiDB-lite"/>
    </source>
</evidence>
<organism evidence="3 4">
    <name type="scientific">Penicillium frequentans</name>
    <dbReference type="NCBI Taxonomy" id="3151616"/>
    <lineage>
        <taxon>Eukaryota</taxon>
        <taxon>Fungi</taxon>
        <taxon>Dikarya</taxon>
        <taxon>Ascomycota</taxon>
        <taxon>Pezizomycotina</taxon>
        <taxon>Eurotiomycetes</taxon>
        <taxon>Eurotiomycetidae</taxon>
        <taxon>Eurotiales</taxon>
        <taxon>Aspergillaceae</taxon>
        <taxon>Penicillium</taxon>
    </lineage>
</organism>
<keyword evidence="4" id="KW-1185">Reference proteome</keyword>